<keyword evidence="1" id="KW-1133">Transmembrane helix</keyword>
<evidence type="ECO:0000313" key="2">
    <source>
        <dbReference type="EMBL" id="BAY87050.1"/>
    </source>
</evidence>
<dbReference type="Proteomes" id="UP000218418">
    <property type="component" value="Chromosome"/>
</dbReference>
<gene>
    <name evidence="2" type="ORF">NIES267_65610</name>
</gene>
<dbReference type="EMBL" id="AP018227">
    <property type="protein sequence ID" value="BAY87050.1"/>
    <property type="molecule type" value="Genomic_DNA"/>
</dbReference>
<evidence type="ECO:0000313" key="3">
    <source>
        <dbReference type="Proteomes" id="UP000218418"/>
    </source>
</evidence>
<feature type="transmembrane region" description="Helical" evidence="1">
    <location>
        <begin position="6"/>
        <end position="31"/>
    </location>
</feature>
<name>A0A1Z4M0Q5_9CYAN</name>
<accession>A0A1Z4M0Q5</accession>
<proteinExistence type="predicted"/>
<dbReference type="AlphaFoldDB" id="A0A1Z4M0Q5"/>
<sequence>MENTNILDLLTGGIALLILIGGMLMMFTTIFTTKKNK</sequence>
<keyword evidence="1" id="KW-0812">Transmembrane</keyword>
<keyword evidence="1" id="KW-0472">Membrane</keyword>
<evidence type="ECO:0000256" key="1">
    <source>
        <dbReference type="SAM" id="Phobius"/>
    </source>
</evidence>
<reference evidence="2 3" key="1">
    <citation type="submission" date="2017-06" db="EMBL/GenBank/DDBJ databases">
        <title>Genome sequencing of cyanobaciteial culture collection at National Institute for Environmental Studies (NIES).</title>
        <authorList>
            <person name="Hirose Y."/>
            <person name="Shimura Y."/>
            <person name="Fujisawa T."/>
            <person name="Nakamura Y."/>
            <person name="Kawachi M."/>
        </authorList>
    </citation>
    <scope>NUCLEOTIDE SEQUENCE [LARGE SCALE GENOMIC DNA]</scope>
    <source>
        <strain evidence="2 3">NIES-267</strain>
    </source>
</reference>
<organism evidence="2 3">
    <name type="scientific">Calothrix parasitica NIES-267</name>
    <dbReference type="NCBI Taxonomy" id="1973488"/>
    <lineage>
        <taxon>Bacteria</taxon>
        <taxon>Bacillati</taxon>
        <taxon>Cyanobacteriota</taxon>
        <taxon>Cyanophyceae</taxon>
        <taxon>Nostocales</taxon>
        <taxon>Calotrichaceae</taxon>
        <taxon>Calothrix</taxon>
    </lineage>
</organism>
<keyword evidence="3" id="KW-1185">Reference proteome</keyword>
<protein>
    <submittedName>
        <fullName evidence="2">Uncharacterized protein</fullName>
    </submittedName>
</protein>